<name>A0A366M5L9_9ACTN</name>
<dbReference type="AlphaFoldDB" id="A0A366M5L9"/>
<evidence type="ECO:0000313" key="2">
    <source>
        <dbReference type="Proteomes" id="UP000253303"/>
    </source>
</evidence>
<reference evidence="1 2" key="1">
    <citation type="submission" date="2018-06" db="EMBL/GenBank/DDBJ databases">
        <title>Sphaerisporangium craniellae sp. nov., isolated from a marine sponge in the South China Sea.</title>
        <authorList>
            <person name="Li L."/>
        </authorList>
    </citation>
    <scope>NUCLEOTIDE SEQUENCE [LARGE SCALE GENOMIC DNA]</scope>
    <source>
        <strain evidence="1 2">LHW63015</strain>
    </source>
</reference>
<gene>
    <name evidence="1" type="ORF">DP939_02280</name>
</gene>
<evidence type="ECO:0000313" key="1">
    <source>
        <dbReference type="EMBL" id="RBQ21558.1"/>
    </source>
</evidence>
<comment type="caution">
    <text evidence="1">The sequence shown here is derived from an EMBL/GenBank/DDBJ whole genome shotgun (WGS) entry which is preliminary data.</text>
</comment>
<accession>A0A366M5L9</accession>
<sequence>MSEARDVQRVLAWILGGEVTDEVAMCAAGRLAARAHDRLGAGPAEAALRAEWTRRRPMVVRDWPGSDDA</sequence>
<keyword evidence="2" id="KW-1185">Reference proteome</keyword>
<dbReference type="Proteomes" id="UP000253303">
    <property type="component" value="Unassembled WGS sequence"/>
</dbReference>
<organism evidence="1 2">
    <name type="scientific">Spongiactinospora rosea</name>
    <dbReference type="NCBI Taxonomy" id="2248750"/>
    <lineage>
        <taxon>Bacteria</taxon>
        <taxon>Bacillati</taxon>
        <taxon>Actinomycetota</taxon>
        <taxon>Actinomycetes</taxon>
        <taxon>Streptosporangiales</taxon>
        <taxon>Streptosporangiaceae</taxon>
        <taxon>Spongiactinospora</taxon>
    </lineage>
</organism>
<dbReference type="EMBL" id="QMEY01000001">
    <property type="protein sequence ID" value="RBQ21558.1"/>
    <property type="molecule type" value="Genomic_DNA"/>
</dbReference>
<proteinExistence type="predicted"/>
<protein>
    <submittedName>
        <fullName evidence="1">Uncharacterized protein</fullName>
    </submittedName>
</protein>